<dbReference type="PANTHER" id="PTHR47506:SF3">
    <property type="entry name" value="HTH-TYPE TRANSCRIPTIONAL REGULATOR LMRA"/>
    <property type="match status" value="1"/>
</dbReference>
<dbReference type="RefSeq" id="WP_317743692.1">
    <property type="nucleotide sequence ID" value="NZ_JAWLUP010000074.1"/>
</dbReference>
<organism evidence="6 7">
    <name type="scientific">Rhodococcus oxybenzonivorans</name>
    <dbReference type="NCBI Taxonomy" id="1990687"/>
    <lineage>
        <taxon>Bacteria</taxon>
        <taxon>Bacillati</taxon>
        <taxon>Actinomycetota</taxon>
        <taxon>Actinomycetes</taxon>
        <taxon>Mycobacteriales</taxon>
        <taxon>Nocardiaceae</taxon>
        <taxon>Rhodococcus</taxon>
    </lineage>
</organism>
<gene>
    <name evidence="6" type="ORF">R4315_21790</name>
</gene>
<evidence type="ECO:0000256" key="2">
    <source>
        <dbReference type="ARBA" id="ARBA00023125"/>
    </source>
</evidence>
<dbReference type="InterPro" id="IPR054156">
    <property type="entry name" value="YxaF_TetR_C"/>
</dbReference>
<dbReference type="SUPFAM" id="SSF46689">
    <property type="entry name" value="Homeodomain-like"/>
    <property type="match status" value="1"/>
</dbReference>
<dbReference type="Pfam" id="PF00440">
    <property type="entry name" value="TetR_N"/>
    <property type="match status" value="1"/>
</dbReference>
<dbReference type="Proteomes" id="UP001185863">
    <property type="component" value="Unassembled WGS sequence"/>
</dbReference>
<keyword evidence="2 4" id="KW-0238">DNA-binding</keyword>
<dbReference type="AlphaFoldDB" id="A0AAE4V3M3"/>
<dbReference type="Pfam" id="PF21993">
    <property type="entry name" value="TetR_C_13_2"/>
    <property type="match status" value="1"/>
</dbReference>
<evidence type="ECO:0000256" key="4">
    <source>
        <dbReference type="PROSITE-ProRule" id="PRU00335"/>
    </source>
</evidence>
<evidence type="ECO:0000313" key="7">
    <source>
        <dbReference type="Proteomes" id="UP001185863"/>
    </source>
</evidence>
<sequence length="204" mass="21458">MSKRTTARDRMLLSAVTLFRKRGVDATSLADVVAHADAPRGSIYHHFPGGKSQLAEEATHRAGGLMGSLISESLSNKGPVETLVLIIDLFRRELVETDFSSGCPVAAGALSGGECPTAKDAAGEAFSSWEATIAASLWQHGVRMSRAQSVATMSISAIEGALVLSRAQRSTQALDRVAAELVAMAEDVLAHATSTGRRADAPER</sequence>
<evidence type="ECO:0000256" key="1">
    <source>
        <dbReference type="ARBA" id="ARBA00023015"/>
    </source>
</evidence>
<keyword evidence="1" id="KW-0805">Transcription regulation</keyword>
<dbReference type="SUPFAM" id="SSF48498">
    <property type="entry name" value="Tetracyclin repressor-like, C-terminal domain"/>
    <property type="match status" value="1"/>
</dbReference>
<keyword evidence="3" id="KW-0804">Transcription</keyword>
<dbReference type="GO" id="GO:0003677">
    <property type="term" value="F:DNA binding"/>
    <property type="evidence" value="ECO:0007669"/>
    <property type="project" value="UniProtKB-UniRule"/>
</dbReference>
<dbReference type="InterPro" id="IPR009057">
    <property type="entry name" value="Homeodomain-like_sf"/>
</dbReference>
<evidence type="ECO:0000313" key="6">
    <source>
        <dbReference type="EMBL" id="MDV7267164.1"/>
    </source>
</evidence>
<dbReference type="PROSITE" id="PS50977">
    <property type="entry name" value="HTH_TETR_2"/>
    <property type="match status" value="1"/>
</dbReference>
<feature type="DNA-binding region" description="H-T-H motif" evidence="4">
    <location>
        <begin position="28"/>
        <end position="47"/>
    </location>
</feature>
<protein>
    <submittedName>
        <fullName evidence="6">TetR/AcrR family transcriptional regulator</fullName>
    </submittedName>
</protein>
<reference evidence="6" key="1">
    <citation type="submission" date="2023-10" db="EMBL/GenBank/DDBJ databases">
        <title>Development of a sustainable strategy for remediation of hydrocarbon-contaminated territories based on the waste exchange concept.</title>
        <authorList>
            <person name="Krivoruchko A."/>
        </authorList>
    </citation>
    <scope>NUCLEOTIDE SEQUENCE</scope>
    <source>
        <strain evidence="6">IEGM 68</strain>
    </source>
</reference>
<comment type="caution">
    <text evidence="6">The sequence shown here is derived from an EMBL/GenBank/DDBJ whole genome shotgun (WGS) entry which is preliminary data.</text>
</comment>
<dbReference type="PANTHER" id="PTHR47506">
    <property type="entry name" value="TRANSCRIPTIONAL REGULATORY PROTEIN"/>
    <property type="match status" value="1"/>
</dbReference>
<evidence type="ECO:0000259" key="5">
    <source>
        <dbReference type="PROSITE" id="PS50977"/>
    </source>
</evidence>
<proteinExistence type="predicted"/>
<dbReference type="Gene3D" id="1.10.357.10">
    <property type="entry name" value="Tetracycline Repressor, domain 2"/>
    <property type="match status" value="1"/>
</dbReference>
<dbReference type="InterPro" id="IPR001647">
    <property type="entry name" value="HTH_TetR"/>
</dbReference>
<accession>A0AAE4V3M3</accession>
<dbReference type="EMBL" id="JAWLUP010000074">
    <property type="protein sequence ID" value="MDV7267164.1"/>
    <property type="molecule type" value="Genomic_DNA"/>
</dbReference>
<name>A0AAE4V3M3_9NOCA</name>
<dbReference type="InterPro" id="IPR036271">
    <property type="entry name" value="Tet_transcr_reg_TetR-rel_C_sf"/>
</dbReference>
<feature type="domain" description="HTH tetR-type" evidence="5">
    <location>
        <begin position="5"/>
        <end position="65"/>
    </location>
</feature>
<evidence type="ECO:0000256" key="3">
    <source>
        <dbReference type="ARBA" id="ARBA00023163"/>
    </source>
</evidence>